<dbReference type="Proteomes" id="UP000838748">
    <property type="component" value="Unassembled WGS sequence"/>
</dbReference>
<name>A0ABM9A9P6_9VIBR</name>
<protein>
    <submittedName>
        <fullName evidence="2">Uncharacterized protein</fullName>
    </submittedName>
</protein>
<proteinExistence type="predicted"/>
<dbReference type="EMBL" id="CAKLDM010000004">
    <property type="protein sequence ID" value="CAH0543154.1"/>
    <property type="molecule type" value="Genomic_DNA"/>
</dbReference>
<dbReference type="RefSeq" id="WP_237364028.1">
    <property type="nucleotide sequence ID" value="NZ_CAKLDM010000004.1"/>
</dbReference>
<accession>A0ABM9A9P6</accession>
<comment type="caution">
    <text evidence="2">The sequence shown here is derived from an EMBL/GenBank/DDBJ whole genome shotgun (WGS) entry which is preliminary data.</text>
</comment>
<organism evidence="2 3">
    <name type="scientific">Vibrio marisflavi CECT 7928</name>
    <dbReference type="NCBI Taxonomy" id="634439"/>
    <lineage>
        <taxon>Bacteria</taxon>
        <taxon>Pseudomonadati</taxon>
        <taxon>Pseudomonadota</taxon>
        <taxon>Gammaproteobacteria</taxon>
        <taxon>Vibrionales</taxon>
        <taxon>Vibrionaceae</taxon>
        <taxon>Vibrio</taxon>
    </lineage>
</organism>
<evidence type="ECO:0000313" key="2">
    <source>
        <dbReference type="EMBL" id="CAH0543154.1"/>
    </source>
</evidence>
<sequence length="90" mass="10191">MKSKDSKKIPFTPAQRQARHKRKLEKFGIKKIGFKASRSQRELIRLAGERANCSSREEFILEAITVYAESLGLSLAEINKDLLANESIEA</sequence>
<feature type="region of interest" description="Disordered" evidence="1">
    <location>
        <begin position="1"/>
        <end position="22"/>
    </location>
</feature>
<evidence type="ECO:0000313" key="3">
    <source>
        <dbReference type="Proteomes" id="UP000838748"/>
    </source>
</evidence>
<evidence type="ECO:0000256" key="1">
    <source>
        <dbReference type="SAM" id="MobiDB-lite"/>
    </source>
</evidence>
<gene>
    <name evidence="2" type="ORF">VMF7928_04427</name>
</gene>
<keyword evidence="3" id="KW-1185">Reference proteome</keyword>
<reference evidence="2" key="1">
    <citation type="submission" date="2021-11" db="EMBL/GenBank/DDBJ databases">
        <authorList>
            <person name="Rodrigo-Torres L."/>
            <person name="Arahal R. D."/>
            <person name="Lucena T."/>
        </authorList>
    </citation>
    <scope>NUCLEOTIDE SEQUENCE</scope>
    <source>
        <strain evidence="2">CECT 7928</strain>
    </source>
</reference>